<dbReference type="STRING" id="1051891.A0A0C3QCQ4"/>
<keyword evidence="2" id="KW-1185">Reference proteome</keyword>
<reference evidence="1 2" key="1">
    <citation type="submission" date="2014-04" db="EMBL/GenBank/DDBJ databases">
        <authorList>
            <consortium name="DOE Joint Genome Institute"/>
            <person name="Kuo A."/>
            <person name="Girlanda M."/>
            <person name="Perotto S."/>
            <person name="Kohler A."/>
            <person name="Nagy L.G."/>
            <person name="Floudas D."/>
            <person name="Copeland A."/>
            <person name="Barry K.W."/>
            <person name="Cichocki N."/>
            <person name="Veneault-Fourrey C."/>
            <person name="LaButti K."/>
            <person name="Lindquist E.A."/>
            <person name="Lipzen A."/>
            <person name="Lundell T."/>
            <person name="Morin E."/>
            <person name="Murat C."/>
            <person name="Sun H."/>
            <person name="Tunlid A."/>
            <person name="Henrissat B."/>
            <person name="Grigoriev I.V."/>
            <person name="Hibbett D.S."/>
            <person name="Martin F."/>
            <person name="Nordberg H.P."/>
            <person name="Cantor M.N."/>
            <person name="Hua S.X."/>
        </authorList>
    </citation>
    <scope>NUCLEOTIDE SEQUENCE [LARGE SCALE GENOMIC DNA]</scope>
    <source>
        <strain evidence="1 2">MUT 4182</strain>
    </source>
</reference>
<proteinExistence type="predicted"/>
<evidence type="ECO:0000313" key="1">
    <source>
        <dbReference type="EMBL" id="KIO22394.1"/>
    </source>
</evidence>
<dbReference type="EMBL" id="KN823111">
    <property type="protein sequence ID" value="KIO22394.1"/>
    <property type="molecule type" value="Genomic_DNA"/>
</dbReference>
<dbReference type="OrthoDB" id="245563at2759"/>
<sequence>MDEKTILILSLGGGLNILEQLHVSLIAELSQRATLRRATTAETALTTLATPSLTSVLVADPAVTGSRFKNVSAALVRFAREGGRVIFASEFVTSITPPDFKEYFRSEWGLDWEMGGYSREVHSLQETRSERLKALNSLPPEYSMKAAMVKGYKAGDAVYATTYMGITQPAVVFTKLGEGYVGFNGDVNMEVESVLVNLALLNVSQASD</sequence>
<gene>
    <name evidence="1" type="ORF">M407DRAFT_119016</name>
</gene>
<dbReference type="AlphaFoldDB" id="A0A0C3QCQ4"/>
<protein>
    <submittedName>
        <fullName evidence="1">Uncharacterized protein</fullName>
    </submittedName>
</protein>
<organism evidence="1 2">
    <name type="scientific">Tulasnella calospora MUT 4182</name>
    <dbReference type="NCBI Taxonomy" id="1051891"/>
    <lineage>
        <taxon>Eukaryota</taxon>
        <taxon>Fungi</taxon>
        <taxon>Dikarya</taxon>
        <taxon>Basidiomycota</taxon>
        <taxon>Agaricomycotina</taxon>
        <taxon>Agaricomycetes</taxon>
        <taxon>Cantharellales</taxon>
        <taxon>Tulasnellaceae</taxon>
        <taxon>Tulasnella</taxon>
    </lineage>
</organism>
<dbReference type="Proteomes" id="UP000054248">
    <property type="component" value="Unassembled WGS sequence"/>
</dbReference>
<accession>A0A0C3QCQ4</accession>
<reference evidence="2" key="2">
    <citation type="submission" date="2015-01" db="EMBL/GenBank/DDBJ databases">
        <title>Evolutionary Origins and Diversification of the Mycorrhizal Mutualists.</title>
        <authorList>
            <consortium name="DOE Joint Genome Institute"/>
            <consortium name="Mycorrhizal Genomics Consortium"/>
            <person name="Kohler A."/>
            <person name="Kuo A."/>
            <person name="Nagy L.G."/>
            <person name="Floudas D."/>
            <person name="Copeland A."/>
            <person name="Barry K.W."/>
            <person name="Cichocki N."/>
            <person name="Veneault-Fourrey C."/>
            <person name="LaButti K."/>
            <person name="Lindquist E.A."/>
            <person name="Lipzen A."/>
            <person name="Lundell T."/>
            <person name="Morin E."/>
            <person name="Murat C."/>
            <person name="Riley R."/>
            <person name="Ohm R."/>
            <person name="Sun H."/>
            <person name="Tunlid A."/>
            <person name="Henrissat B."/>
            <person name="Grigoriev I.V."/>
            <person name="Hibbett D.S."/>
            <person name="Martin F."/>
        </authorList>
    </citation>
    <scope>NUCLEOTIDE SEQUENCE [LARGE SCALE GENOMIC DNA]</scope>
    <source>
        <strain evidence="2">MUT 4182</strain>
    </source>
</reference>
<dbReference type="HOGENOM" id="CLU_074847_0_0_1"/>
<evidence type="ECO:0000313" key="2">
    <source>
        <dbReference type="Proteomes" id="UP000054248"/>
    </source>
</evidence>
<name>A0A0C3QCQ4_9AGAM</name>